<keyword evidence="4" id="KW-1185">Reference proteome</keyword>
<dbReference type="KEGG" id="sapo:SAPIO_CDS8950"/>
<dbReference type="GeneID" id="27728022"/>
<keyword evidence="2" id="KW-0732">Signal</keyword>
<dbReference type="OrthoDB" id="5409186at2759"/>
<dbReference type="AlphaFoldDB" id="A0A084FY13"/>
<feature type="chain" id="PRO_5001774964" evidence="2">
    <location>
        <begin position="20"/>
        <end position="171"/>
    </location>
</feature>
<name>A0A084FY13_PSEDA</name>
<dbReference type="HOGENOM" id="CLU_1563769_0_0_1"/>
<reference evidence="3 4" key="1">
    <citation type="journal article" date="2014" name="Genome Announc.">
        <title>Draft genome sequence of the pathogenic fungus Scedosporium apiospermum.</title>
        <authorList>
            <person name="Vandeputte P."/>
            <person name="Ghamrawi S."/>
            <person name="Rechenmann M."/>
            <person name="Iltis A."/>
            <person name="Giraud S."/>
            <person name="Fleury M."/>
            <person name="Thornton C."/>
            <person name="Delhaes L."/>
            <person name="Meyer W."/>
            <person name="Papon N."/>
            <person name="Bouchara J.P."/>
        </authorList>
    </citation>
    <scope>NUCLEOTIDE SEQUENCE [LARGE SCALE GENOMIC DNA]</scope>
    <source>
        <strain evidence="3 4">IHEM 14462</strain>
    </source>
</reference>
<evidence type="ECO:0000256" key="1">
    <source>
        <dbReference type="SAM" id="MobiDB-lite"/>
    </source>
</evidence>
<protein>
    <submittedName>
        <fullName evidence="3">Uncharacterized protein</fullName>
    </submittedName>
</protein>
<organism evidence="3 4">
    <name type="scientific">Pseudallescheria apiosperma</name>
    <name type="common">Scedosporium apiospermum</name>
    <dbReference type="NCBI Taxonomy" id="563466"/>
    <lineage>
        <taxon>Eukaryota</taxon>
        <taxon>Fungi</taxon>
        <taxon>Dikarya</taxon>
        <taxon>Ascomycota</taxon>
        <taxon>Pezizomycotina</taxon>
        <taxon>Sordariomycetes</taxon>
        <taxon>Hypocreomycetidae</taxon>
        <taxon>Microascales</taxon>
        <taxon>Microascaceae</taxon>
        <taxon>Scedosporium</taxon>
    </lineage>
</organism>
<comment type="caution">
    <text evidence="3">The sequence shown here is derived from an EMBL/GenBank/DDBJ whole genome shotgun (WGS) entry which is preliminary data.</text>
</comment>
<accession>A0A084FY13</accession>
<proteinExistence type="predicted"/>
<feature type="region of interest" description="Disordered" evidence="1">
    <location>
        <begin position="96"/>
        <end position="137"/>
    </location>
</feature>
<evidence type="ECO:0000256" key="2">
    <source>
        <dbReference type="SAM" id="SignalP"/>
    </source>
</evidence>
<feature type="signal peptide" evidence="2">
    <location>
        <begin position="1"/>
        <end position="19"/>
    </location>
</feature>
<dbReference type="VEuPathDB" id="FungiDB:SAPIO_CDS8950"/>
<sequence length="171" mass="17395">MNTLSLLLLLLFNLNFANADDLLSPNHFSTTIHKRTLQSCEESHGSGFQQCGPAESGYCYNPTQGQSESLQDCATAAGFDIPASASASTSNSNGSFSASTFGRHHKNKNSTTTVRPSGTGATGIARPTGTGSVGRGGNSTIVPPVVSFAGAETGGVALSLAVAVVVAVFLV</sequence>
<dbReference type="EMBL" id="JOWA01000132">
    <property type="protein sequence ID" value="KEZ39975.1"/>
    <property type="molecule type" value="Genomic_DNA"/>
</dbReference>
<dbReference type="Proteomes" id="UP000028545">
    <property type="component" value="Unassembled WGS sequence"/>
</dbReference>
<evidence type="ECO:0000313" key="4">
    <source>
        <dbReference type="Proteomes" id="UP000028545"/>
    </source>
</evidence>
<evidence type="ECO:0000313" key="3">
    <source>
        <dbReference type="EMBL" id="KEZ39975.1"/>
    </source>
</evidence>
<gene>
    <name evidence="3" type="ORF">SAPIO_CDS8950</name>
</gene>
<dbReference type="RefSeq" id="XP_016639774.1">
    <property type="nucleotide sequence ID" value="XM_016790471.1"/>
</dbReference>